<organism evidence="5">
    <name type="scientific">Zymomonas mobilis subsp. mobilis (strain ATCC 31821 / ZM4 / CP4)</name>
    <dbReference type="NCBI Taxonomy" id="264203"/>
    <lineage>
        <taxon>Bacteria</taxon>
        <taxon>Pseudomonadati</taxon>
        <taxon>Pseudomonadota</taxon>
        <taxon>Alphaproteobacteria</taxon>
        <taxon>Sphingomonadales</taxon>
        <taxon>Zymomonadaceae</taxon>
        <taxon>Zymomonas</taxon>
    </lineage>
</organism>
<dbReference type="Pfam" id="PF22671">
    <property type="entry name" value="Gp18_domIII_N"/>
    <property type="match status" value="1"/>
</dbReference>
<protein>
    <submittedName>
        <fullName evidence="5">Tail sheath protein</fullName>
    </submittedName>
</protein>
<dbReference type="Pfam" id="PF17482">
    <property type="entry name" value="Phage_sheath_1C"/>
    <property type="match status" value="1"/>
</dbReference>
<keyword evidence="5" id="KW-0614">Plasmid</keyword>
<dbReference type="InterPro" id="IPR054564">
    <property type="entry name" value="Gp18_domIII_N"/>
</dbReference>
<evidence type="ECO:0000256" key="1">
    <source>
        <dbReference type="ARBA" id="ARBA00008005"/>
    </source>
</evidence>
<dbReference type="RefSeq" id="WP_012954684.1">
    <property type="nucleotide sequence ID" value="NC_013784.1"/>
</dbReference>
<feature type="domain" description="Tail sheath protein subtilisin-like" evidence="2">
    <location>
        <begin position="104"/>
        <end position="267"/>
    </location>
</feature>
<gene>
    <name evidence="5" type="ORF">ZZM4_0018</name>
</gene>
<feature type="domain" description="Tail sheath protein Gp18-like" evidence="4">
    <location>
        <begin position="26"/>
        <end position="85"/>
    </location>
</feature>
<dbReference type="GeneID" id="79905296"/>
<dbReference type="InterPro" id="IPR035089">
    <property type="entry name" value="Phage_sheath_subtilisin"/>
</dbReference>
<dbReference type="Pfam" id="PF04984">
    <property type="entry name" value="Phage_sheath_1"/>
    <property type="match status" value="1"/>
</dbReference>
<dbReference type="EMBL" id="CP001881">
    <property type="protein sequence ID" value="ADC33794.1"/>
    <property type="molecule type" value="Genomic_DNA"/>
</dbReference>
<evidence type="ECO:0000259" key="4">
    <source>
        <dbReference type="Pfam" id="PF22671"/>
    </source>
</evidence>
<evidence type="ECO:0000313" key="5">
    <source>
        <dbReference type="EMBL" id="ADC33794.1"/>
    </source>
</evidence>
<feature type="domain" description="Tail sheath protein C-terminal" evidence="3">
    <location>
        <begin position="270"/>
        <end position="372"/>
    </location>
</feature>
<name>A0A806D7P7_ZYMMO</name>
<evidence type="ECO:0000259" key="2">
    <source>
        <dbReference type="Pfam" id="PF04984"/>
    </source>
</evidence>
<dbReference type="InterPro" id="IPR020287">
    <property type="entry name" value="Tail_sheath_C"/>
</dbReference>
<accession>A0A806D7P7</accession>
<comment type="similarity">
    <text evidence="1">Belongs to the myoviridae tail sheath protein family.</text>
</comment>
<evidence type="ECO:0000259" key="3">
    <source>
        <dbReference type="Pfam" id="PF17482"/>
    </source>
</evidence>
<dbReference type="PANTHER" id="PTHR35861">
    <property type="match status" value="1"/>
</dbReference>
<dbReference type="InterPro" id="IPR052042">
    <property type="entry name" value="Tail_sheath_structural"/>
</dbReference>
<dbReference type="AlphaFoldDB" id="A0A806D7P7"/>
<sequence>MSIIHGISINETSDTSGAITVTSTAVIGIVATADDADSSIFPLDTPVLISDLTAAIGKSGKTGTLHKALIAINANVSAPVIVVRVADNKDTDALNASVIGLYDGKRTGIQALLSAEAATGLRPTIIGAPDLDTQPVVTALVSIAKSLRAMVYAKAIGDTISDAIKYRANFDARELMLIWPNVIAYDSVNAKNDVFSSAAFALGQRAAIDESTGFNKTVSNVAVSGILGLEHPISFDLTSMNSDAGLLNQSQITAVIRHNGFRFWGNRAATSDRDYAFESATRTHYTIIESIISGSEWAIDQPLTTALIQTIVDEVNNLFRTLKLKNQIIGAKCWYDTDKNSAANLAAGQLYLSYNFTPTAPNENLNITATITDTYYVNLNSSLSS</sequence>
<dbReference type="PANTHER" id="PTHR35861:SF1">
    <property type="entry name" value="PHAGE TAIL SHEATH PROTEIN"/>
    <property type="match status" value="1"/>
</dbReference>
<reference evidence="5" key="1">
    <citation type="submission" date="2010-01" db="EMBL/GenBank/DDBJ databases">
        <title>Complete sequence of plasmid1 of Zymomonas mobilis subsp. mobilis ZM4.</title>
        <authorList>
            <consortium name="US DOE Joint Genome Institute"/>
            <person name="Lucas S."/>
            <person name="Copeland A."/>
            <person name="Lapidus A."/>
            <person name="Glavina del Rio T."/>
            <person name="Tice H."/>
            <person name="Bruce D."/>
            <person name="Goodwin L."/>
            <person name="Pitluck S."/>
            <person name="Balakireva M."/>
            <person name="Brettin T."/>
            <person name="Detter J.C."/>
            <person name="Han C."/>
            <person name="Larimer F."/>
            <person name="Land M."/>
            <person name="Hauser L."/>
            <person name="Kyrpides N."/>
            <person name="Mikhailova N."/>
            <person name="Pappas K."/>
        </authorList>
    </citation>
    <scope>NUCLEOTIDE SEQUENCE [LARGE SCALE GENOMIC DNA]</scope>
    <source>
        <strain evidence="5">ZM4</strain>
        <plasmid evidence="5">pZZM401</plasmid>
    </source>
</reference>
<proteinExistence type="inferred from homology"/>
<geneLocation type="plasmid" evidence="5">
    <name>pZZM401</name>
</geneLocation>